<dbReference type="GO" id="GO:0005737">
    <property type="term" value="C:cytoplasm"/>
    <property type="evidence" value="ECO:0007669"/>
    <property type="project" value="TreeGrafter"/>
</dbReference>
<protein>
    <submittedName>
        <fullName evidence="1">Ornithine cyclodeaminase family protein</fullName>
    </submittedName>
</protein>
<dbReference type="AlphaFoldDB" id="A0A7Y4PA48"/>
<dbReference type="Gene3D" id="3.40.50.720">
    <property type="entry name" value="NAD(P)-binding Rossmann-like Domain"/>
    <property type="match status" value="1"/>
</dbReference>
<name>A0A7Y4PA48_9CORY</name>
<dbReference type="PIRSF" id="PIRSF001439">
    <property type="entry name" value="CryM"/>
    <property type="match status" value="1"/>
</dbReference>
<reference evidence="1 2" key="3">
    <citation type="journal article" date="2020" name="Int. J. Syst. Evol. Microbiol.">
        <title>Corynebacterium silvaticum sp. nov., a unique group of NTTB corynebacteria in wild boar and roe deer.</title>
        <authorList>
            <person name="Dangel A."/>
            <person name="Berger A."/>
            <person name="Rau J."/>
            <person name="Eisenberg T."/>
            <person name="Kampfer P."/>
            <person name="Margos G."/>
            <person name="Contzen M."/>
            <person name="Busse H.J."/>
            <person name="Konrad R."/>
            <person name="Peters M."/>
            <person name="Sting R."/>
            <person name="Sing A."/>
        </authorList>
    </citation>
    <scope>NUCLEOTIDE SEQUENCE [LARGE SCALE GENOMIC DNA]</scope>
    <source>
        <strain evidence="1 2">PO100/5</strain>
    </source>
</reference>
<accession>A0A7Y4PA48</accession>
<dbReference type="Pfam" id="PF02423">
    <property type="entry name" value="OCD_Mu_crystall"/>
    <property type="match status" value="1"/>
</dbReference>
<reference evidence="1 2" key="1">
    <citation type="journal article" date="2014" name="BMC Vet. Res.">
        <title>First report of Corynebacterium pseudotuberculosis from caseous lymphadenitis lesions in Black Alentejano pig (Sus scrofa domesticus).</title>
        <authorList>
            <person name="Oliveira M."/>
            <person name="Barroco C."/>
            <person name="Mottola C."/>
            <person name="Santos R."/>
            <person name="Lemsaddek A."/>
            <person name="Tavares L."/>
            <person name="Semedo-Lemsaddek T."/>
        </authorList>
    </citation>
    <scope>NUCLEOTIDE SEQUENCE [LARGE SCALE GENOMIC DNA]</scope>
    <source>
        <strain evidence="1 2">PO100/5</strain>
    </source>
</reference>
<gene>
    <name evidence="1" type="ORF">CBE74_09085</name>
</gene>
<dbReference type="InterPro" id="IPR023401">
    <property type="entry name" value="ODC_N"/>
</dbReference>
<dbReference type="EMBL" id="CP021417">
    <property type="protein sequence ID" value="ARU46594.1"/>
    <property type="molecule type" value="Genomic_DNA"/>
</dbReference>
<dbReference type="GeneID" id="75008393"/>
<dbReference type="PANTHER" id="PTHR13812">
    <property type="entry name" value="KETIMINE REDUCTASE MU-CRYSTALLIN"/>
    <property type="match status" value="1"/>
</dbReference>
<evidence type="ECO:0000313" key="1">
    <source>
        <dbReference type="EMBL" id="ARU46594.1"/>
    </source>
</evidence>
<dbReference type="InterPro" id="IPR003462">
    <property type="entry name" value="ODC_Mu_crystall"/>
</dbReference>
<dbReference type="Proteomes" id="UP000195652">
    <property type="component" value="Chromosome"/>
</dbReference>
<sequence>MVNSPSQPRVFTATDVERLVSPEKARRLLKRALSTSFDPANDPARLVLPAPAGQLLVMPSVIDGWAGTKIASLAPGNAQRGLPRIHATYVLMEPETLQICALIDGQALTTLRTPAVSALAAELLLTDQESLSPRRLVVFGTGPQGLGHVEAFAALCTLSDVAIIGRTPASVASSVGKLQKQGIPARAGDAVDVRSADIIVCATSARTPLFETSDVPSHAIIVSMGSHEADARELPGALFREAFVVVEDVATALREAGDVIMAIEEGHLSTERLVDLRSLVSGAAHPGSHHPRIFKGTGMSWQDLAVAIGMMEKTPR</sequence>
<proteinExistence type="predicted"/>
<dbReference type="InterPro" id="IPR036291">
    <property type="entry name" value="NAD(P)-bd_dom_sf"/>
</dbReference>
<reference evidence="1 2" key="2">
    <citation type="journal article" date="2020" name="Antonie Van Leeuwenhoek">
        <title>Phylogenomic characterisation of a novel corynebacterial species pathogenic to animals.</title>
        <authorList>
            <person name="Moller J."/>
            <person name="Musella L."/>
            <person name="Melnikov V."/>
            <person name="Geissdorfer W."/>
            <person name="Burkovski A."/>
            <person name="Sangal V."/>
        </authorList>
    </citation>
    <scope>NUCLEOTIDE SEQUENCE [LARGE SCALE GENOMIC DNA]</scope>
    <source>
        <strain evidence="1 2">PO100/5</strain>
    </source>
</reference>
<reference evidence="1 2" key="4">
    <citation type="journal article" date="2020" name="PLoS ONE">
        <title>Taxonomic classification of strain PO100/5 shows a broader geographic distribution and genetic markers of the recently described Corynebacterium silvaticum.</title>
        <authorList>
            <person name="Viana M.V.C."/>
            <person name="Profeta R."/>
            <person name="da Silva A.L."/>
            <person name="Hurtado R."/>
            <person name="Cerqueira J.C."/>
            <person name="Ribeiro B.F.S."/>
            <person name="Almeida M.O."/>
            <person name="Morais-Rodrigues F."/>
            <person name="Soares S.C."/>
            <person name="Oliveira M."/>
            <person name="Tavares L."/>
            <person name="Figueiredo H."/>
            <person name="Wattam A.R."/>
            <person name="Barh D."/>
            <person name="Ghosh P."/>
            <person name="Silva A."/>
            <person name="Azevedo V."/>
        </authorList>
    </citation>
    <scope>NUCLEOTIDE SEQUENCE [LARGE SCALE GENOMIC DNA]</scope>
    <source>
        <strain evidence="1 2">PO100/5</strain>
    </source>
</reference>
<dbReference type="KEGG" id="csil:CBE74_09085"/>
<organism evidence="1 2">
    <name type="scientific">Corynebacterium silvaticum</name>
    <dbReference type="NCBI Taxonomy" id="2320431"/>
    <lineage>
        <taxon>Bacteria</taxon>
        <taxon>Bacillati</taxon>
        <taxon>Actinomycetota</taxon>
        <taxon>Actinomycetes</taxon>
        <taxon>Mycobacteriales</taxon>
        <taxon>Corynebacteriaceae</taxon>
        <taxon>Corynebacterium</taxon>
    </lineage>
</organism>
<dbReference type="SUPFAM" id="SSF51735">
    <property type="entry name" value="NAD(P)-binding Rossmann-fold domains"/>
    <property type="match status" value="1"/>
</dbReference>
<dbReference type="Gene3D" id="3.30.1780.10">
    <property type="entry name" value="ornithine cyclodeaminase, domain 1"/>
    <property type="match status" value="1"/>
</dbReference>
<dbReference type="PANTHER" id="PTHR13812:SF19">
    <property type="entry name" value="KETIMINE REDUCTASE MU-CRYSTALLIN"/>
    <property type="match status" value="1"/>
</dbReference>
<dbReference type="RefSeq" id="WP_087454391.1">
    <property type="nucleotide sequence ID" value="NZ_CP021417.2"/>
</dbReference>
<evidence type="ECO:0000313" key="2">
    <source>
        <dbReference type="Proteomes" id="UP000195652"/>
    </source>
</evidence>
<keyword evidence="2" id="KW-1185">Reference proteome</keyword>
<dbReference type="OrthoDB" id="4311033at2"/>